<keyword evidence="2" id="KW-1185">Reference proteome</keyword>
<name>A0AC61R0Y1_9FIRM</name>
<organism evidence="1 2">
    <name type="scientific">Hominisplanchenecus murintestinalis</name>
    <dbReference type="NCBI Taxonomy" id="2941517"/>
    <lineage>
        <taxon>Bacteria</taxon>
        <taxon>Bacillati</taxon>
        <taxon>Bacillota</taxon>
        <taxon>Clostridia</taxon>
        <taxon>Lachnospirales</taxon>
        <taxon>Lachnospiraceae</taxon>
        <taxon>Hominisplanchenecus</taxon>
    </lineage>
</organism>
<evidence type="ECO:0000313" key="2">
    <source>
        <dbReference type="Proteomes" id="UP000307720"/>
    </source>
</evidence>
<comment type="caution">
    <text evidence="1">The sequence shown here is derived from an EMBL/GenBank/DDBJ whole genome shotgun (WGS) entry which is preliminary data.</text>
</comment>
<accession>A0AC61R0Y1</accession>
<gene>
    <name evidence="1" type="ORF">E5357_06700</name>
</gene>
<protein>
    <submittedName>
        <fullName evidence="1">Uncharacterized protein</fullName>
    </submittedName>
</protein>
<dbReference type="EMBL" id="SRZB01000010">
    <property type="protein sequence ID" value="TGX99111.1"/>
    <property type="molecule type" value="Genomic_DNA"/>
</dbReference>
<proteinExistence type="predicted"/>
<dbReference type="Proteomes" id="UP000307720">
    <property type="component" value="Unassembled WGS sequence"/>
</dbReference>
<evidence type="ECO:0000313" key="1">
    <source>
        <dbReference type="EMBL" id="TGX99111.1"/>
    </source>
</evidence>
<sequence>MYEAVELFNEYAMTICIRRFATRCRKVAGIKKYPVKYPSVVFFGLKRWNVDSGIEVKVRAITI</sequence>
<reference evidence="1" key="1">
    <citation type="submission" date="2019-04" db="EMBL/GenBank/DDBJ databases">
        <title>Microbes associate with the intestines of laboratory mice.</title>
        <authorList>
            <person name="Navarre W."/>
            <person name="Wong E."/>
            <person name="Huang K."/>
            <person name="Tropini C."/>
            <person name="Ng K."/>
            <person name="Yu B."/>
        </authorList>
    </citation>
    <scope>NUCLEOTIDE SEQUENCE</scope>
    <source>
        <strain evidence="1">NM72_1-8</strain>
    </source>
</reference>